<evidence type="ECO:0000256" key="5">
    <source>
        <dbReference type="ARBA" id="ARBA00022989"/>
    </source>
</evidence>
<feature type="transmembrane region" description="Helical" evidence="7">
    <location>
        <begin position="12"/>
        <end position="29"/>
    </location>
</feature>
<evidence type="ECO:0000256" key="3">
    <source>
        <dbReference type="ARBA" id="ARBA00022475"/>
    </source>
</evidence>
<dbReference type="InterPro" id="IPR023090">
    <property type="entry name" value="UPF0702_alpha/beta_dom_sf"/>
</dbReference>
<keyword evidence="4 7" id="KW-0812">Transmembrane</keyword>
<feature type="transmembrane region" description="Helical" evidence="7">
    <location>
        <begin position="70"/>
        <end position="95"/>
    </location>
</feature>
<evidence type="ECO:0000313" key="11">
    <source>
        <dbReference type="Proteomes" id="UP000074108"/>
    </source>
</evidence>
<keyword evidence="11" id="KW-1185">Reference proteome</keyword>
<dbReference type="STRING" id="1150625.Q75_01460"/>
<comment type="caution">
    <text evidence="10">The sequence shown here is derived from an EMBL/GenBank/DDBJ whole genome shotgun (WGS) entry which is preliminary data.</text>
</comment>
<evidence type="ECO:0008006" key="12">
    <source>
        <dbReference type="Google" id="ProtNLM"/>
    </source>
</evidence>
<evidence type="ECO:0000256" key="7">
    <source>
        <dbReference type="SAM" id="Phobius"/>
    </source>
</evidence>
<dbReference type="PANTHER" id="PTHR34582">
    <property type="entry name" value="UPF0702 TRANSMEMBRANE PROTEIN YCAP"/>
    <property type="match status" value="1"/>
</dbReference>
<dbReference type="Pfam" id="PF04239">
    <property type="entry name" value="DUF421"/>
    <property type="match status" value="1"/>
</dbReference>
<dbReference type="Gene3D" id="3.30.240.20">
    <property type="entry name" value="bsu07140 like domains"/>
    <property type="match status" value="1"/>
</dbReference>
<name>A0A147KCA2_9BACI</name>
<accession>A0A147KCA2</accession>
<dbReference type="PATRIC" id="fig|1150625.3.peg.305"/>
<gene>
    <name evidence="10" type="ORF">Q75_01460</name>
</gene>
<evidence type="ECO:0000256" key="4">
    <source>
        <dbReference type="ARBA" id="ARBA00022692"/>
    </source>
</evidence>
<proteinExistence type="inferred from homology"/>
<dbReference type="GO" id="GO:0005886">
    <property type="term" value="C:plasma membrane"/>
    <property type="evidence" value="ECO:0007669"/>
    <property type="project" value="UniProtKB-SubCell"/>
</dbReference>
<comment type="subcellular location">
    <subcellularLocation>
        <location evidence="1">Cell membrane</location>
        <topology evidence="1">Multi-pass membrane protein</topology>
    </subcellularLocation>
</comment>
<dbReference type="EMBL" id="LDYG01000003">
    <property type="protein sequence ID" value="KUP09151.1"/>
    <property type="molecule type" value="Genomic_DNA"/>
</dbReference>
<sequence>MLFDSFKEVERIILLAPIYYITLVIMLRISGKRTLSKMNAFDFIITIALGSTLSSVILTKSISILEGMAALFMLIVMQYCVTWLSVRFTLLGVLVKSKPRLIYYNDTLIHEALKNERIREDEIYQAVRNENLFSLAEVHAIVVETDGSLSVIKEANAGKPGYEFKNLTDS</sequence>
<evidence type="ECO:0000256" key="2">
    <source>
        <dbReference type="ARBA" id="ARBA00006448"/>
    </source>
</evidence>
<reference evidence="10 11" key="1">
    <citation type="journal article" date="2016" name="Front. Microbiol.">
        <title>Microevolution Analysis of Bacillus coahuilensis Unveils Differences in Phosphorus Acquisition Strategies and Their Regulation.</title>
        <authorList>
            <person name="Gomez-Lunar Z."/>
            <person name="Hernandez-Gonzalez I."/>
            <person name="Rodriguez-Torres M.D."/>
            <person name="Souza V."/>
            <person name="Olmedo-Alvarez G."/>
        </authorList>
    </citation>
    <scope>NUCLEOTIDE SEQUENCE [LARGE SCALE GENOMIC DNA]</scope>
    <source>
        <strain evidence="11">p1.1.43</strain>
    </source>
</reference>
<feature type="domain" description="YetF-like N-terminal transmembrane" evidence="9">
    <location>
        <begin position="21"/>
        <end position="84"/>
    </location>
</feature>
<dbReference type="InterPro" id="IPR048454">
    <property type="entry name" value="YetF_N"/>
</dbReference>
<organism evidence="10 11">
    <name type="scientific">Bacillus coahuilensis p1.1.43</name>
    <dbReference type="NCBI Taxonomy" id="1150625"/>
    <lineage>
        <taxon>Bacteria</taxon>
        <taxon>Bacillati</taxon>
        <taxon>Bacillota</taxon>
        <taxon>Bacilli</taxon>
        <taxon>Bacillales</taxon>
        <taxon>Bacillaceae</taxon>
        <taxon>Bacillus</taxon>
    </lineage>
</organism>
<keyword evidence="6 7" id="KW-0472">Membrane</keyword>
<comment type="similarity">
    <text evidence="2">Belongs to the UPF0702 family.</text>
</comment>
<evidence type="ECO:0000313" key="10">
    <source>
        <dbReference type="EMBL" id="KUP09151.1"/>
    </source>
</evidence>
<evidence type="ECO:0000256" key="6">
    <source>
        <dbReference type="ARBA" id="ARBA00023136"/>
    </source>
</evidence>
<feature type="transmembrane region" description="Helical" evidence="7">
    <location>
        <begin position="41"/>
        <end position="58"/>
    </location>
</feature>
<keyword evidence="5 7" id="KW-1133">Transmembrane helix</keyword>
<dbReference type="InterPro" id="IPR007353">
    <property type="entry name" value="DUF421"/>
</dbReference>
<evidence type="ECO:0000259" key="9">
    <source>
        <dbReference type="Pfam" id="PF20730"/>
    </source>
</evidence>
<protein>
    <recommendedName>
        <fullName evidence="12">DUF421 domain-containing protein</fullName>
    </recommendedName>
</protein>
<feature type="domain" description="YetF C-terminal" evidence="8">
    <location>
        <begin position="90"/>
        <end position="156"/>
    </location>
</feature>
<keyword evidence="3" id="KW-1003">Cell membrane</keyword>
<dbReference type="AlphaFoldDB" id="A0A147KCA2"/>
<dbReference type="PANTHER" id="PTHR34582:SF6">
    <property type="entry name" value="UPF0702 TRANSMEMBRANE PROTEIN YCAP"/>
    <property type="match status" value="1"/>
</dbReference>
<evidence type="ECO:0000259" key="8">
    <source>
        <dbReference type="Pfam" id="PF04239"/>
    </source>
</evidence>
<dbReference type="Proteomes" id="UP000074108">
    <property type="component" value="Unassembled WGS sequence"/>
</dbReference>
<evidence type="ECO:0000256" key="1">
    <source>
        <dbReference type="ARBA" id="ARBA00004651"/>
    </source>
</evidence>
<dbReference type="Pfam" id="PF20730">
    <property type="entry name" value="YetF_N"/>
    <property type="match status" value="1"/>
</dbReference>